<sequence length="54" mass="6146">MNQTYPVLLSGINFLYAPINLYHLILSPNATIIKQNKEIASFHRGKAWIKAAYV</sequence>
<name>C0CYR2_9FIRM</name>
<dbReference type="AlphaFoldDB" id="C0CYR2"/>
<keyword evidence="2" id="KW-1185">Reference proteome</keyword>
<evidence type="ECO:0000313" key="1">
    <source>
        <dbReference type="EMBL" id="EEG55781.1"/>
    </source>
</evidence>
<evidence type="ECO:0000313" key="2">
    <source>
        <dbReference type="Proteomes" id="UP000004756"/>
    </source>
</evidence>
<protein>
    <submittedName>
        <fullName evidence="1">Uncharacterized protein</fullName>
    </submittedName>
</protein>
<accession>C0CYR2</accession>
<dbReference type="EMBL" id="ACCJ01000122">
    <property type="protein sequence ID" value="EEG55781.1"/>
    <property type="molecule type" value="Genomic_DNA"/>
</dbReference>
<organism evidence="1 2">
    <name type="scientific">[Clostridium] asparagiforme DSM 15981</name>
    <dbReference type="NCBI Taxonomy" id="518636"/>
    <lineage>
        <taxon>Bacteria</taxon>
        <taxon>Bacillati</taxon>
        <taxon>Bacillota</taxon>
        <taxon>Clostridia</taxon>
        <taxon>Lachnospirales</taxon>
        <taxon>Lachnospiraceae</taxon>
        <taxon>Enterocloster</taxon>
    </lineage>
</organism>
<comment type="caution">
    <text evidence="1">The sequence shown here is derived from an EMBL/GenBank/DDBJ whole genome shotgun (WGS) entry which is preliminary data.</text>
</comment>
<gene>
    <name evidence="1" type="ORF">CLOSTASPAR_02140</name>
</gene>
<proteinExistence type="predicted"/>
<reference evidence="1 2" key="1">
    <citation type="submission" date="2009-02" db="EMBL/GenBank/DDBJ databases">
        <title>Draft genome sequence of Clostridium asparagiforme (DSM 15981).</title>
        <authorList>
            <person name="Sudarsanam P."/>
            <person name="Ley R."/>
            <person name="Guruge J."/>
            <person name="Turnbaugh P.J."/>
            <person name="Mahowald M."/>
            <person name="Liep D."/>
            <person name="Gordon J."/>
        </authorList>
    </citation>
    <scope>NUCLEOTIDE SEQUENCE [LARGE SCALE GENOMIC DNA]</scope>
    <source>
        <strain evidence="1 2">DSM 15981</strain>
    </source>
</reference>
<dbReference type="HOGENOM" id="CLU_3041837_0_0_9"/>
<dbReference type="Proteomes" id="UP000004756">
    <property type="component" value="Unassembled WGS sequence"/>
</dbReference>